<keyword evidence="5 6" id="KW-0472">Membrane</keyword>
<feature type="transmembrane region" description="Helical" evidence="6">
    <location>
        <begin position="147"/>
        <end position="166"/>
    </location>
</feature>
<feature type="transmembrane region" description="Helical" evidence="6">
    <location>
        <begin position="178"/>
        <end position="198"/>
    </location>
</feature>
<dbReference type="PANTHER" id="PTHR22926:SF5">
    <property type="entry name" value="PHOSPHO-N-ACETYLMURAMOYL-PENTAPEPTIDE-TRANSFERASE HOMOLOG"/>
    <property type="match status" value="1"/>
</dbReference>
<keyword evidence="3 6" id="KW-0812">Transmembrane</keyword>
<feature type="transmembrane region" description="Helical" evidence="6">
    <location>
        <begin position="259"/>
        <end position="278"/>
    </location>
</feature>
<feature type="transmembrane region" description="Helical" evidence="6">
    <location>
        <begin position="12"/>
        <end position="37"/>
    </location>
</feature>
<evidence type="ECO:0000256" key="4">
    <source>
        <dbReference type="ARBA" id="ARBA00022989"/>
    </source>
</evidence>
<evidence type="ECO:0000256" key="2">
    <source>
        <dbReference type="ARBA" id="ARBA00022679"/>
    </source>
</evidence>
<gene>
    <name evidence="7" type="ORF">HY473_00630</name>
</gene>
<proteinExistence type="predicted"/>
<feature type="transmembrane region" description="Helical" evidence="6">
    <location>
        <begin position="113"/>
        <end position="135"/>
    </location>
</feature>
<organism evidence="7 8">
    <name type="scientific">Candidatus Sungiibacteriota bacterium</name>
    <dbReference type="NCBI Taxonomy" id="2750080"/>
    <lineage>
        <taxon>Bacteria</taxon>
        <taxon>Candidatus Sungiibacteriota</taxon>
    </lineage>
</organism>
<dbReference type="GO" id="GO:0071555">
    <property type="term" value="P:cell wall organization"/>
    <property type="evidence" value="ECO:0007669"/>
    <property type="project" value="TreeGrafter"/>
</dbReference>
<comment type="subcellular location">
    <subcellularLocation>
        <location evidence="1">Membrane</location>
        <topology evidence="1">Multi-pass membrane protein</topology>
    </subcellularLocation>
</comment>
<keyword evidence="4 6" id="KW-1133">Transmembrane helix</keyword>
<dbReference type="InterPro" id="IPR000715">
    <property type="entry name" value="Glycosyl_transferase_4"/>
</dbReference>
<comment type="caution">
    <text evidence="7">The sequence shown here is derived from an EMBL/GenBank/DDBJ whole genome shotgun (WGS) entry which is preliminary data.</text>
</comment>
<evidence type="ECO:0000256" key="3">
    <source>
        <dbReference type="ARBA" id="ARBA00022692"/>
    </source>
</evidence>
<keyword evidence="2" id="KW-0808">Transferase</keyword>
<dbReference type="GO" id="GO:0044038">
    <property type="term" value="P:cell wall macromolecule biosynthetic process"/>
    <property type="evidence" value="ECO:0007669"/>
    <property type="project" value="TreeGrafter"/>
</dbReference>
<dbReference type="AlphaFoldDB" id="A0A932YYK5"/>
<dbReference type="Pfam" id="PF00953">
    <property type="entry name" value="Glycos_transf_4"/>
    <property type="match status" value="1"/>
</dbReference>
<evidence type="ECO:0008006" key="9">
    <source>
        <dbReference type="Google" id="ProtNLM"/>
    </source>
</evidence>
<feature type="transmembrane region" description="Helical" evidence="6">
    <location>
        <begin position="210"/>
        <end position="229"/>
    </location>
</feature>
<dbReference type="Proteomes" id="UP000756703">
    <property type="component" value="Unassembled WGS sequence"/>
</dbReference>
<evidence type="ECO:0000256" key="1">
    <source>
        <dbReference type="ARBA" id="ARBA00004141"/>
    </source>
</evidence>
<reference evidence="7" key="1">
    <citation type="submission" date="2020-07" db="EMBL/GenBank/DDBJ databases">
        <title>Huge and variable diversity of episymbiotic CPR bacteria and DPANN archaea in groundwater ecosystems.</title>
        <authorList>
            <person name="He C.Y."/>
            <person name="Keren R."/>
            <person name="Whittaker M."/>
            <person name="Farag I.F."/>
            <person name="Doudna J."/>
            <person name="Cate J.H.D."/>
            <person name="Banfield J.F."/>
        </authorList>
    </citation>
    <scope>NUCLEOTIDE SEQUENCE</scope>
    <source>
        <strain evidence="7">NC_groundwater_1225_Ag_S-0.1um_56_177</strain>
    </source>
</reference>
<evidence type="ECO:0000313" key="8">
    <source>
        <dbReference type="Proteomes" id="UP000756703"/>
    </source>
</evidence>
<dbReference type="EMBL" id="JACQMI010000005">
    <property type="protein sequence ID" value="MBI4132593.1"/>
    <property type="molecule type" value="Genomic_DNA"/>
</dbReference>
<dbReference type="PANTHER" id="PTHR22926">
    <property type="entry name" value="PHOSPHO-N-ACETYLMURAMOYL-PENTAPEPTIDE-TRANSFERASE"/>
    <property type="match status" value="1"/>
</dbReference>
<evidence type="ECO:0000313" key="7">
    <source>
        <dbReference type="EMBL" id="MBI4132593.1"/>
    </source>
</evidence>
<sequence>MSPQTELILNILKVFGLSAVAFFFALVWTPLLTSLLYKYKLWRKTVRTAAPDGTKTPIFASLHKERETSTPRMGGLLIWLTTLVVIYAFWALAKFTASPLFDKISFLSRNQTWLPLFTLVAASSLGLIDDLLQVFRKGSYIAGGLTFRVRLLVVILIAVVGAYWFYVRLGQDSLYIPGIGDVVIGLWFVPLFLVTMLATFSTSVIDGLDGLSAGVFAAIFAAYGGIAFFQGQIDLAAFSAVLLGSLLAFLWFNIPPARFYMGETGILGLTTTLTVIAFLTDSVIVLPIIAFVPAVAAASVIIQLLSKRWRGKKVFLVAPIHHHLEARGWPAYKVTMRFWVISVVFAIIGMVIALVGR</sequence>
<dbReference type="GO" id="GO:0016780">
    <property type="term" value="F:phosphotransferase activity, for other substituted phosphate groups"/>
    <property type="evidence" value="ECO:0007669"/>
    <property type="project" value="InterPro"/>
</dbReference>
<feature type="transmembrane region" description="Helical" evidence="6">
    <location>
        <begin position="338"/>
        <end position="356"/>
    </location>
</feature>
<protein>
    <recommendedName>
        <fullName evidence="9">Phospho-N-acetylmuramoyl-pentapeptide-transferase</fullName>
    </recommendedName>
</protein>
<evidence type="ECO:0000256" key="6">
    <source>
        <dbReference type="SAM" id="Phobius"/>
    </source>
</evidence>
<accession>A0A932YYK5</accession>
<name>A0A932YYK5_9BACT</name>
<feature type="transmembrane region" description="Helical" evidence="6">
    <location>
        <begin position="73"/>
        <end position="93"/>
    </location>
</feature>
<feature type="transmembrane region" description="Helical" evidence="6">
    <location>
        <begin position="284"/>
        <end position="305"/>
    </location>
</feature>
<evidence type="ECO:0000256" key="5">
    <source>
        <dbReference type="ARBA" id="ARBA00023136"/>
    </source>
</evidence>
<dbReference type="GO" id="GO:0005886">
    <property type="term" value="C:plasma membrane"/>
    <property type="evidence" value="ECO:0007669"/>
    <property type="project" value="TreeGrafter"/>
</dbReference>
<feature type="transmembrane region" description="Helical" evidence="6">
    <location>
        <begin position="235"/>
        <end position="252"/>
    </location>
</feature>